<proteinExistence type="predicted"/>
<evidence type="ECO:0000313" key="2">
    <source>
        <dbReference type="EMBL" id="KAH9836522.1"/>
    </source>
</evidence>
<evidence type="ECO:0000256" key="1">
    <source>
        <dbReference type="SAM" id="SignalP"/>
    </source>
</evidence>
<comment type="caution">
    <text evidence="2">The sequence shown here is derived from an EMBL/GenBank/DDBJ whole genome shotgun (WGS) entry which is preliminary data.</text>
</comment>
<keyword evidence="3" id="KW-1185">Reference proteome</keyword>
<sequence>MLWAQVAPLSLLLTIKIVVCRPRRRFFRSRTRRTATTRLKLRQLSATAACPSPAVLHSLKSFAKLAPRPDSACKHCFVFSRVAGTGAQGAKTKDDLTSWSARASCAVSVVGLYRRPHSSAQDASPSQPQPLYQTVVHHLKGRSESD</sequence>
<organism evidence="2 3">
    <name type="scientific">Rhodofomes roseus</name>
    <dbReference type="NCBI Taxonomy" id="34475"/>
    <lineage>
        <taxon>Eukaryota</taxon>
        <taxon>Fungi</taxon>
        <taxon>Dikarya</taxon>
        <taxon>Basidiomycota</taxon>
        <taxon>Agaricomycotina</taxon>
        <taxon>Agaricomycetes</taxon>
        <taxon>Polyporales</taxon>
        <taxon>Rhodofomes</taxon>
    </lineage>
</organism>
<dbReference type="Proteomes" id="UP000814176">
    <property type="component" value="Unassembled WGS sequence"/>
</dbReference>
<dbReference type="EMBL" id="JADCUA010000010">
    <property type="protein sequence ID" value="KAH9836522.1"/>
    <property type="molecule type" value="Genomic_DNA"/>
</dbReference>
<protein>
    <recommendedName>
        <fullName evidence="4">Secreted protein</fullName>
    </recommendedName>
</protein>
<keyword evidence="1" id="KW-0732">Signal</keyword>
<dbReference type="GeneID" id="71999436"/>
<feature type="signal peptide" evidence="1">
    <location>
        <begin position="1"/>
        <end position="20"/>
    </location>
</feature>
<feature type="chain" id="PRO_5045396358" description="Secreted protein" evidence="1">
    <location>
        <begin position="21"/>
        <end position="146"/>
    </location>
</feature>
<dbReference type="RefSeq" id="XP_047778760.1">
    <property type="nucleotide sequence ID" value="XM_047918704.1"/>
</dbReference>
<gene>
    <name evidence="2" type="ORF">C8Q71DRAFT_46412</name>
</gene>
<name>A0ABQ8KGG9_9APHY</name>
<evidence type="ECO:0000313" key="3">
    <source>
        <dbReference type="Proteomes" id="UP000814176"/>
    </source>
</evidence>
<evidence type="ECO:0008006" key="4">
    <source>
        <dbReference type="Google" id="ProtNLM"/>
    </source>
</evidence>
<accession>A0ABQ8KGG9</accession>
<reference evidence="2 3" key="1">
    <citation type="journal article" date="2021" name="Environ. Microbiol.">
        <title>Gene family expansions and transcriptome signatures uncover fungal adaptations to wood decay.</title>
        <authorList>
            <person name="Hage H."/>
            <person name="Miyauchi S."/>
            <person name="Viragh M."/>
            <person name="Drula E."/>
            <person name="Min B."/>
            <person name="Chaduli D."/>
            <person name="Navarro D."/>
            <person name="Favel A."/>
            <person name="Norest M."/>
            <person name="Lesage-Meessen L."/>
            <person name="Balint B."/>
            <person name="Merenyi Z."/>
            <person name="de Eugenio L."/>
            <person name="Morin E."/>
            <person name="Martinez A.T."/>
            <person name="Baldrian P."/>
            <person name="Stursova M."/>
            <person name="Martinez M.J."/>
            <person name="Novotny C."/>
            <person name="Magnuson J.K."/>
            <person name="Spatafora J.W."/>
            <person name="Maurice S."/>
            <person name="Pangilinan J."/>
            <person name="Andreopoulos W."/>
            <person name="LaButti K."/>
            <person name="Hundley H."/>
            <person name="Na H."/>
            <person name="Kuo A."/>
            <person name="Barry K."/>
            <person name="Lipzen A."/>
            <person name="Henrissat B."/>
            <person name="Riley R."/>
            <person name="Ahrendt S."/>
            <person name="Nagy L.G."/>
            <person name="Grigoriev I.V."/>
            <person name="Martin F."/>
            <person name="Rosso M.N."/>
        </authorList>
    </citation>
    <scope>NUCLEOTIDE SEQUENCE [LARGE SCALE GENOMIC DNA]</scope>
    <source>
        <strain evidence="2 3">CIRM-BRFM 1785</strain>
    </source>
</reference>